<evidence type="ECO:0000313" key="2">
    <source>
        <dbReference type="Proteomes" id="UP001054837"/>
    </source>
</evidence>
<proteinExistence type="predicted"/>
<organism evidence="1 2">
    <name type="scientific">Caerostris darwini</name>
    <dbReference type="NCBI Taxonomy" id="1538125"/>
    <lineage>
        <taxon>Eukaryota</taxon>
        <taxon>Metazoa</taxon>
        <taxon>Ecdysozoa</taxon>
        <taxon>Arthropoda</taxon>
        <taxon>Chelicerata</taxon>
        <taxon>Arachnida</taxon>
        <taxon>Araneae</taxon>
        <taxon>Araneomorphae</taxon>
        <taxon>Entelegynae</taxon>
        <taxon>Araneoidea</taxon>
        <taxon>Araneidae</taxon>
        <taxon>Caerostris</taxon>
    </lineage>
</organism>
<accession>A0AAV4WIG6</accession>
<keyword evidence="2" id="KW-1185">Reference proteome</keyword>
<sequence length="116" mass="14077">MHIRTEIDRWRFSFPNSSSMSHDTHCRRLEMSEVMAKHRNKRRKKKPRGLKYATSDSKYFCNAMLMKKKNNTFGSQKREKKFKDKFYFTKHLLQRGSKNTFVFQTRVSQKANETFK</sequence>
<dbReference type="AlphaFoldDB" id="A0AAV4WIG6"/>
<reference evidence="1 2" key="1">
    <citation type="submission" date="2021-06" db="EMBL/GenBank/DDBJ databases">
        <title>Caerostris darwini draft genome.</title>
        <authorList>
            <person name="Kono N."/>
            <person name="Arakawa K."/>
        </authorList>
    </citation>
    <scope>NUCLEOTIDE SEQUENCE [LARGE SCALE GENOMIC DNA]</scope>
</reference>
<dbReference type="EMBL" id="BPLQ01014668">
    <property type="protein sequence ID" value="GIY81781.1"/>
    <property type="molecule type" value="Genomic_DNA"/>
</dbReference>
<gene>
    <name evidence="1" type="ORF">CDAR_512241</name>
</gene>
<name>A0AAV4WIG6_9ARAC</name>
<dbReference type="Proteomes" id="UP001054837">
    <property type="component" value="Unassembled WGS sequence"/>
</dbReference>
<comment type="caution">
    <text evidence="1">The sequence shown here is derived from an EMBL/GenBank/DDBJ whole genome shotgun (WGS) entry which is preliminary data.</text>
</comment>
<evidence type="ECO:0000313" key="1">
    <source>
        <dbReference type="EMBL" id="GIY81781.1"/>
    </source>
</evidence>
<protein>
    <submittedName>
        <fullName evidence="1">Uncharacterized protein</fullName>
    </submittedName>
</protein>